<dbReference type="InterPro" id="IPR052560">
    <property type="entry name" value="RdDP_mobile_element"/>
</dbReference>
<dbReference type="Pfam" id="PF14529">
    <property type="entry name" value="Exo_endo_phos_2"/>
    <property type="match status" value="1"/>
</dbReference>
<dbReference type="InterPro" id="IPR000477">
    <property type="entry name" value="RT_dom"/>
</dbReference>
<evidence type="ECO:0000259" key="2">
    <source>
        <dbReference type="PROSITE" id="PS50879"/>
    </source>
</evidence>
<accession>A0A6B0VFK6</accession>
<dbReference type="PANTHER" id="PTHR36688">
    <property type="entry name" value="ENDO/EXONUCLEASE/PHOSPHATASE DOMAIN-CONTAINING PROTEIN"/>
    <property type="match status" value="1"/>
</dbReference>
<dbReference type="Pfam" id="PF13456">
    <property type="entry name" value="RVT_3"/>
    <property type="match status" value="1"/>
</dbReference>
<dbReference type="GO" id="GO:0042575">
    <property type="term" value="C:DNA polymerase complex"/>
    <property type="evidence" value="ECO:0007669"/>
    <property type="project" value="UniProtKB-ARBA"/>
</dbReference>
<dbReference type="InterPro" id="IPR036691">
    <property type="entry name" value="Endo/exonu/phosph_ase_sf"/>
</dbReference>
<dbReference type="InterPro" id="IPR002156">
    <property type="entry name" value="RNaseH_domain"/>
</dbReference>
<dbReference type="EMBL" id="GIFC01018854">
    <property type="protein sequence ID" value="MXV00938.1"/>
    <property type="molecule type" value="Transcribed_RNA"/>
</dbReference>
<dbReference type="InterPro" id="IPR043502">
    <property type="entry name" value="DNA/RNA_pol_sf"/>
</dbReference>
<feature type="domain" description="RNase H type-1" evidence="2">
    <location>
        <begin position="959"/>
        <end position="1087"/>
    </location>
</feature>
<keyword evidence="3" id="KW-0548">Nucleotidyltransferase</keyword>
<organism evidence="3">
    <name type="scientific">Ixodes ricinus</name>
    <name type="common">Common tick</name>
    <name type="synonym">Acarus ricinus</name>
    <dbReference type="NCBI Taxonomy" id="34613"/>
    <lineage>
        <taxon>Eukaryota</taxon>
        <taxon>Metazoa</taxon>
        <taxon>Ecdysozoa</taxon>
        <taxon>Arthropoda</taxon>
        <taxon>Chelicerata</taxon>
        <taxon>Arachnida</taxon>
        <taxon>Acari</taxon>
        <taxon>Parasitiformes</taxon>
        <taxon>Ixodida</taxon>
        <taxon>Ixodoidea</taxon>
        <taxon>Ixodidae</taxon>
        <taxon>Ixodinae</taxon>
        <taxon>Ixodes</taxon>
    </lineage>
</organism>
<dbReference type="Gene3D" id="3.60.10.10">
    <property type="entry name" value="Endonuclease/exonuclease/phosphatase"/>
    <property type="match status" value="1"/>
</dbReference>
<keyword evidence="3" id="KW-0695">RNA-directed DNA polymerase</keyword>
<dbReference type="SUPFAM" id="SSF53098">
    <property type="entry name" value="Ribonuclease H-like"/>
    <property type="match status" value="1"/>
</dbReference>
<proteinExistence type="predicted"/>
<dbReference type="InterPro" id="IPR012337">
    <property type="entry name" value="RNaseH-like_sf"/>
</dbReference>
<dbReference type="GO" id="GO:0003676">
    <property type="term" value="F:nucleic acid binding"/>
    <property type="evidence" value="ECO:0007669"/>
    <property type="project" value="InterPro"/>
</dbReference>
<dbReference type="GO" id="GO:0004523">
    <property type="term" value="F:RNA-DNA hybrid ribonuclease activity"/>
    <property type="evidence" value="ECO:0007669"/>
    <property type="project" value="InterPro"/>
</dbReference>
<sequence length="1149" mass="130265">MTAIIQWNCRGLMRNFDDVEFLLEEHQPQALCLQETHLNASLTNFLRRYCIFRKDRADASVSAGGVAVIVPKHIPCCAVDLATGLEAVAVRLLLHKVVTVCSLYIPPSFALTLSDFNDLLRQLPEPFLLLGDFNAHNCLWGSDHVDSRGRMIESILMSHSLCLFNTGEPTYFSPSSLSSSCIDLTIGSASIFTSFTWVADTNPHGSDHFPIFLKTNLPPKCVPMRTARWKFDKADWSVFTEATQLACTSFDKISVDQVTELLSESILHAASLAIPMTSTHLPRRPKPWWNEECTESRKKQNRAWGIFRRYPTQSNLLAFKQMKARARNIRRQSKRKNFQGYASSINSTATLKEVWDKVHRIEGRYHAFAVPLLSHNGVCPESLEGQANLLGQHFAHASSSENSSPAFLRYKEQAEAHAVKTSGAVREAYNQPLTQHELEMVLRSTKPSAPGPDGIHYRMLTHLHPSTLLLILYLFNRVWQEGRFPLAWKVAIVIPLLKPGKDASCASSYRPIALTSCLSKTFERIINKRLMYFLEKQNILDKNQCGFRSYHSTADHLVRLETTIREAFVNKQHCIAVFFDLEKAYDTAWRHGILQDLYEVGVRGRLLAIIKSYLSERTFFVKLGAALSREFVQETGVPQGGVLSVTLFIVKMNSIARSIPPSVQYSLYVDDLQISVSSCNLSICERRLQVAINNLLKWADENGFRFSPDKTVCVCYSRRRGISIEPTLRMHLTPVPVKKEHKFLGLIFDRQLSFISHIKHLKIKCQKSLNLLKVLSHKTWGSDRLCLLRIYRSVIRSRLDYGCFVYGSARQSALKVLDPIHHQGLRLAIEAFRTSPVLSLYAEGNEMSLDRRRFSLGFMYSLRIRSVAQHPAREAVEGTKYQKTFENKPSIIPPFAMRNQNLAQSVGIDSKLPVATVARLAAPWDYNCVRCDFSLTKFNKKETPTEVMRQEFFELHKEHDSHSHYYTDGTKTESFVGCAMIGPSVRSVRRLNSSATVFTAELHGLLLAVDHIIQTSNSRSVIYTDSLSTLRALTSLETPKNALVALLQNKIIAATRRGCSVLFCWVPSHIGIPGNEEVDRAAGTSGNRAVDISSIPYRDYCALIKYHVKAQWQAEWSLQVSNKLHMVKPFLSEWQSARHRDRFYEVVLC</sequence>
<dbReference type="PROSITE" id="PS50879">
    <property type="entry name" value="RNASE_H_1"/>
    <property type="match status" value="1"/>
</dbReference>
<dbReference type="SUPFAM" id="SSF56672">
    <property type="entry name" value="DNA/RNA polymerases"/>
    <property type="match status" value="1"/>
</dbReference>
<dbReference type="CDD" id="cd09276">
    <property type="entry name" value="Rnase_HI_RT_non_LTR"/>
    <property type="match status" value="1"/>
</dbReference>
<dbReference type="InterPro" id="IPR036397">
    <property type="entry name" value="RNaseH_sf"/>
</dbReference>
<feature type="domain" description="Reverse transcriptase" evidence="1">
    <location>
        <begin position="477"/>
        <end position="748"/>
    </location>
</feature>
<dbReference type="SUPFAM" id="SSF56219">
    <property type="entry name" value="DNase I-like"/>
    <property type="match status" value="1"/>
</dbReference>
<dbReference type="AlphaFoldDB" id="A0A6B0VFK6"/>
<dbReference type="CDD" id="cd01650">
    <property type="entry name" value="RT_nLTR_like"/>
    <property type="match status" value="1"/>
</dbReference>
<evidence type="ECO:0000313" key="3">
    <source>
        <dbReference type="EMBL" id="MXV00938.1"/>
    </source>
</evidence>
<name>A0A6B0VFK6_IXORI</name>
<keyword evidence="3" id="KW-0808">Transferase</keyword>
<protein>
    <submittedName>
        <fullName evidence="3">Putative rna-directed dna polymerase from mobile element jockey-like protein</fullName>
    </submittedName>
</protein>
<dbReference type="Pfam" id="PF00078">
    <property type="entry name" value="RVT_1"/>
    <property type="match status" value="1"/>
</dbReference>
<dbReference type="PANTHER" id="PTHR36688:SF2">
    <property type="entry name" value="ENDONUCLEASE_EXONUCLEASE_PHOSPHATASE DOMAIN-CONTAINING PROTEIN"/>
    <property type="match status" value="1"/>
</dbReference>
<evidence type="ECO:0000259" key="1">
    <source>
        <dbReference type="PROSITE" id="PS50878"/>
    </source>
</evidence>
<dbReference type="InterPro" id="IPR005135">
    <property type="entry name" value="Endo/exonuclease/phosphatase"/>
</dbReference>
<dbReference type="PROSITE" id="PS50878">
    <property type="entry name" value="RT_POL"/>
    <property type="match status" value="1"/>
</dbReference>
<reference evidence="3" key="1">
    <citation type="submission" date="2019-12" db="EMBL/GenBank/DDBJ databases">
        <title>An insight into the sialome of adult female Ixodes ricinus ticks feeding for 6 days.</title>
        <authorList>
            <person name="Perner J."/>
            <person name="Ribeiro J.M.C."/>
        </authorList>
    </citation>
    <scope>NUCLEOTIDE SEQUENCE</scope>
    <source>
        <strain evidence="3">Semi-engorged</strain>
        <tissue evidence="3">Salivary glands</tissue>
    </source>
</reference>
<dbReference type="GO" id="GO:0003964">
    <property type="term" value="F:RNA-directed DNA polymerase activity"/>
    <property type="evidence" value="ECO:0007669"/>
    <property type="project" value="UniProtKB-KW"/>
</dbReference>
<dbReference type="Gene3D" id="3.30.420.10">
    <property type="entry name" value="Ribonuclease H-like superfamily/Ribonuclease H"/>
    <property type="match status" value="1"/>
</dbReference>